<evidence type="ECO:0000313" key="1">
    <source>
        <dbReference type="EMBL" id="KAI4301089.1"/>
    </source>
</evidence>
<gene>
    <name evidence="1" type="ORF">L6164_034405</name>
</gene>
<reference evidence="1 2" key="1">
    <citation type="journal article" date="2022" name="DNA Res.">
        <title>Chromosomal-level genome assembly of the orchid tree Bauhinia variegata (Leguminosae; Cercidoideae) supports the allotetraploid origin hypothesis of Bauhinia.</title>
        <authorList>
            <person name="Zhong Y."/>
            <person name="Chen Y."/>
            <person name="Zheng D."/>
            <person name="Pang J."/>
            <person name="Liu Y."/>
            <person name="Luo S."/>
            <person name="Meng S."/>
            <person name="Qian L."/>
            <person name="Wei D."/>
            <person name="Dai S."/>
            <person name="Zhou R."/>
        </authorList>
    </citation>
    <scope>NUCLEOTIDE SEQUENCE [LARGE SCALE GENOMIC DNA]</scope>
    <source>
        <strain evidence="1">BV-YZ2020</strain>
    </source>
</reference>
<dbReference type="Proteomes" id="UP000828941">
    <property type="component" value="Chromosome 13"/>
</dbReference>
<sequence length="114" mass="11979">MTQHVRSHETNSSVVSVNVYTSASVHLRPSAPPLPVPDEILAGELSPLDLHDPSTNGGDGASCVICWEAPIKGACVACGYMAGCTSCLKEIKANKGVCPICRTTIDQVIRLFAV</sequence>
<name>A0ACB9KV82_BAUVA</name>
<comment type="caution">
    <text evidence="1">The sequence shown here is derived from an EMBL/GenBank/DDBJ whole genome shotgun (WGS) entry which is preliminary data.</text>
</comment>
<keyword evidence="2" id="KW-1185">Reference proteome</keyword>
<evidence type="ECO:0000313" key="2">
    <source>
        <dbReference type="Proteomes" id="UP000828941"/>
    </source>
</evidence>
<proteinExistence type="predicted"/>
<dbReference type="EMBL" id="CM039438">
    <property type="protein sequence ID" value="KAI4301089.1"/>
    <property type="molecule type" value="Genomic_DNA"/>
</dbReference>
<organism evidence="1 2">
    <name type="scientific">Bauhinia variegata</name>
    <name type="common">Purple orchid tree</name>
    <name type="synonym">Phanera variegata</name>
    <dbReference type="NCBI Taxonomy" id="167791"/>
    <lineage>
        <taxon>Eukaryota</taxon>
        <taxon>Viridiplantae</taxon>
        <taxon>Streptophyta</taxon>
        <taxon>Embryophyta</taxon>
        <taxon>Tracheophyta</taxon>
        <taxon>Spermatophyta</taxon>
        <taxon>Magnoliopsida</taxon>
        <taxon>eudicotyledons</taxon>
        <taxon>Gunneridae</taxon>
        <taxon>Pentapetalae</taxon>
        <taxon>rosids</taxon>
        <taxon>fabids</taxon>
        <taxon>Fabales</taxon>
        <taxon>Fabaceae</taxon>
        <taxon>Cercidoideae</taxon>
        <taxon>Cercideae</taxon>
        <taxon>Bauhiniinae</taxon>
        <taxon>Bauhinia</taxon>
    </lineage>
</organism>
<protein>
    <submittedName>
        <fullName evidence="1">Uncharacterized protein</fullName>
    </submittedName>
</protein>
<accession>A0ACB9KV82</accession>